<sequence>MCLCSGNEQVEAEEDLQQDNIPQDREVEILNCPKACLHGMYKSPKVGPLIGSLMCRRNEACCYSNNSDGLRCMPCVFAFISVKEEFDLSNLVLAEW</sequence>
<gene>
    <name evidence="1" type="ORF">EJB05_13838</name>
</gene>
<evidence type="ECO:0000313" key="2">
    <source>
        <dbReference type="Proteomes" id="UP000324897"/>
    </source>
</evidence>
<comment type="caution">
    <text evidence="1">The sequence shown here is derived from an EMBL/GenBank/DDBJ whole genome shotgun (WGS) entry which is preliminary data.</text>
</comment>
<proteinExistence type="predicted"/>
<dbReference type="AlphaFoldDB" id="A0A5J9VXM0"/>
<evidence type="ECO:0000313" key="1">
    <source>
        <dbReference type="EMBL" id="TVU40375.1"/>
    </source>
</evidence>
<organism evidence="1 2">
    <name type="scientific">Eragrostis curvula</name>
    <name type="common">weeping love grass</name>
    <dbReference type="NCBI Taxonomy" id="38414"/>
    <lineage>
        <taxon>Eukaryota</taxon>
        <taxon>Viridiplantae</taxon>
        <taxon>Streptophyta</taxon>
        <taxon>Embryophyta</taxon>
        <taxon>Tracheophyta</taxon>
        <taxon>Spermatophyta</taxon>
        <taxon>Magnoliopsida</taxon>
        <taxon>Liliopsida</taxon>
        <taxon>Poales</taxon>
        <taxon>Poaceae</taxon>
        <taxon>PACMAD clade</taxon>
        <taxon>Chloridoideae</taxon>
        <taxon>Eragrostideae</taxon>
        <taxon>Eragrostidinae</taxon>
        <taxon>Eragrostis</taxon>
    </lineage>
</organism>
<reference evidence="1 2" key="1">
    <citation type="journal article" date="2019" name="Sci. Rep.">
        <title>A high-quality genome of Eragrostis curvula grass provides insights into Poaceae evolution and supports new strategies to enhance forage quality.</title>
        <authorList>
            <person name="Carballo J."/>
            <person name="Santos B.A.C.M."/>
            <person name="Zappacosta D."/>
            <person name="Garbus I."/>
            <person name="Selva J.P."/>
            <person name="Gallo C.A."/>
            <person name="Diaz A."/>
            <person name="Albertini E."/>
            <person name="Caccamo M."/>
            <person name="Echenique V."/>
        </authorList>
    </citation>
    <scope>NUCLEOTIDE SEQUENCE [LARGE SCALE GENOMIC DNA]</scope>
    <source>
        <strain evidence="2">cv. Victoria</strain>
        <tissue evidence="1">Leaf</tissue>
    </source>
</reference>
<dbReference type="Gramene" id="TVU40375">
    <property type="protein sequence ID" value="TVU40375"/>
    <property type="gene ID" value="EJB05_13838"/>
</dbReference>
<keyword evidence="2" id="KW-1185">Reference proteome</keyword>
<dbReference type="EMBL" id="RWGY01000007">
    <property type="protein sequence ID" value="TVU40375.1"/>
    <property type="molecule type" value="Genomic_DNA"/>
</dbReference>
<protein>
    <submittedName>
        <fullName evidence="1">Uncharacterized protein</fullName>
    </submittedName>
</protein>
<accession>A0A5J9VXM0</accession>
<name>A0A5J9VXM0_9POAL</name>
<feature type="non-terminal residue" evidence="1">
    <location>
        <position position="1"/>
    </location>
</feature>
<dbReference type="Proteomes" id="UP000324897">
    <property type="component" value="Chromosome 4"/>
</dbReference>